<proteinExistence type="predicted"/>
<dbReference type="EMBL" id="QCZG01000001">
    <property type="protein sequence ID" value="PWA13422.1"/>
    <property type="molecule type" value="Genomic_DNA"/>
</dbReference>
<dbReference type="SUPFAM" id="SSF50346">
    <property type="entry name" value="PRC-barrel domain"/>
    <property type="match status" value="1"/>
</dbReference>
<dbReference type="Pfam" id="PF05239">
    <property type="entry name" value="PRC"/>
    <property type="match status" value="1"/>
</dbReference>
<feature type="domain" description="PRC-barrel" evidence="1">
    <location>
        <begin position="2"/>
        <end position="77"/>
    </location>
</feature>
<protein>
    <submittedName>
        <fullName evidence="2">YlmC/YmxH family sporulation protein</fullName>
    </submittedName>
</protein>
<accession>A0A2U1K7Q6</accession>
<evidence type="ECO:0000313" key="3">
    <source>
        <dbReference type="Proteomes" id="UP000245998"/>
    </source>
</evidence>
<keyword evidence="3" id="KW-1185">Reference proteome</keyword>
<dbReference type="InterPro" id="IPR014238">
    <property type="entry name" value="Spore_YlmC/YmxH"/>
</dbReference>
<dbReference type="PANTHER" id="PTHR40061:SF1">
    <property type="entry name" value="SPORULATION PROTEIN YLMC-RELATED"/>
    <property type="match status" value="1"/>
</dbReference>
<dbReference type="PANTHER" id="PTHR40061">
    <property type="entry name" value="SPORULATION PROTEIN YLMC-RELATED"/>
    <property type="match status" value="1"/>
</dbReference>
<comment type="caution">
    <text evidence="2">The sequence shown here is derived from an EMBL/GenBank/DDBJ whole genome shotgun (WGS) entry which is preliminary data.</text>
</comment>
<dbReference type="NCBIfam" id="TIGR02888">
    <property type="entry name" value="spore_YlmC_YmxH"/>
    <property type="match status" value="1"/>
</dbReference>
<dbReference type="RefSeq" id="WP_116552927.1">
    <property type="nucleotide sequence ID" value="NZ_QCZG01000001.1"/>
</dbReference>
<sequence>MKISEFQVKDVVSVSSGKRLGHIYDLEINVTTGKIEAIIIQGAGKMMGLFGRENDLIIPWRNIVKIGADVILVRYNEVGQMDETEH</sequence>
<dbReference type="InterPro" id="IPR027275">
    <property type="entry name" value="PRC-brl_dom"/>
</dbReference>
<dbReference type="InterPro" id="IPR011033">
    <property type="entry name" value="PRC_barrel-like_sf"/>
</dbReference>
<dbReference type="OrthoDB" id="6024937at2"/>
<evidence type="ECO:0000259" key="1">
    <source>
        <dbReference type="Pfam" id="PF05239"/>
    </source>
</evidence>
<dbReference type="AlphaFoldDB" id="A0A2U1K7Q6"/>
<name>A0A2U1K7Q6_9BACI</name>
<evidence type="ECO:0000313" key="2">
    <source>
        <dbReference type="EMBL" id="PWA13422.1"/>
    </source>
</evidence>
<dbReference type="Proteomes" id="UP000245998">
    <property type="component" value="Unassembled WGS sequence"/>
</dbReference>
<dbReference type="Gene3D" id="2.30.30.240">
    <property type="entry name" value="PRC-barrel domain"/>
    <property type="match status" value="1"/>
</dbReference>
<organism evidence="2 3">
    <name type="scientific">Pueribacillus theae</name>
    <dbReference type="NCBI Taxonomy" id="2171751"/>
    <lineage>
        <taxon>Bacteria</taxon>
        <taxon>Bacillati</taxon>
        <taxon>Bacillota</taxon>
        <taxon>Bacilli</taxon>
        <taxon>Bacillales</taxon>
        <taxon>Bacillaceae</taxon>
        <taxon>Pueribacillus</taxon>
    </lineage>
</organism>
<reference evidence="2 3" key="1">
    <citation type="submission" date="2018-04" db="EMBL/GenBank/DDBJ databases">
        <title>Camelliibacillus theae gen. nov., sp. nov., isolated from Pu'er tea.</title>
        <authorList>
            <person name="Niu L."/>
        </authorList>
    </citation>
    <scope>NUCLEOTIDE SEQUENCE [LARGE SCALE GENOMIC DNA]</scope>
    <source>
        <strain evidence="2 3">T8</strain>
    </source>
</reference>
<gene>
    <name evidence="2" type="ORF">DCC39_00580</name>
</gene>